<dbReference type="STRING" id="59925.EU91_0155"/>
<proteinExistence type="predicted"/>
<reference evidence="2" key="1">
    <citation type="journal article" date="2014" name="Sci. Data">
        <title>Genomes of diverse isolates of the marine cyanobacterium Prochlorococcus.</title>
        <authorList>
            <person name="Biller S."/>
            <person name="Berube P."/>
            <person name="Thompson J."/>
            <person name="Kelly L."/>
            <person name="Roggensack S."/>
            <person name="Awad L."/>
            <person name="Roache-Johnson K."/>
            <person name="Ding H."/>
            <person name="Giovannoni S.J."/>
            <person name="Moore L.R."/>
            <person name="Chisholm S.W."/>
        </authorList>
    </citation>
    <scope>NUCLEOTIDE SEQUENCE [LARGE SCALE GENOMIC DNA]</scope>
    <source>
        <strain evidence="2">GP2</strain>
    </source>
</reference>
<sequence length="39" mass="4599">MHSSNKVRYWKANILFKLLILSSSHTTPLGNFFYLKNTQ</sequence>
<dbReference type="EMBL" id="JNAH01000002">
    <property type="protein sequence ID" value="KGF89041.1"/>
    <property type="molecule type" value="Genomic_DNA"/>
</dbReference>
<gene>
    <name evidence="1" type="ORF">EU91_0155</name>
</gene>
<name>A0A0A1ZKM8_PROMR</name>
<organism evidence="1 2">
    <name type="scientific">Prochlorococcus marinus str. GP2</name>
    <dbReference type="NCBI Taxonomy" id="59925"/>
    <lineage>
        <taxon>Bacteria</taxon>
        <taxon>Bacillati</taxon>
        <taxon>Cyanobacteriota</taxon>
        <taxon>Cyanophyceae</taxon>
        <taxon>Synechococcales</taxon>
        <taxon>Prochlorococcaceae</taxon>
        <taxon>Prochlorococcus</taxon>
    </lineage>
</organism>
<evidence type="ECO:0000313" key="2">
    <source>
        <dbReference type="Proteomes" id="UP000030598"/>
    </source>
</evidence>
<accession>A0A0A1ZKM8</accession>
<dbReference type="AlphaFoldDB" id="A0A0A1ZKM8"/>
<comment type="caution">
    <text evidence="1">The sequence shown here is derived from an EMBL/GenBank/DDBJ whole genome shotgun (WGS) entry which is preliminary data.</text>
</comment>
<protein>
    <submittedName>
        <fullName evidence="1">Uncharacterized protein</fullName>
    </submittedName>
</protein>
<evidence type="ECO:0000313" key="1">
    <source>
        <dbReference type="EMBL" id="KGF89041.1"/>
    </source>
</evidence>
<dbReference type="Proteomes" id="UP000030598">
    <property type="component" value="Unassembled WGS sequence"/>
</dbReference>